<dbReference type="InterPro" id="IPR027795">
    <property type="entry name" value="CASTOR_ACT_dom"/>
</dbReference>
<reference evidence="2" key="1">
    <citation type="journal article" date="2020" name="mSystems">
        <title>Genome- and Community-Level Interaction Insights into Carbon Utilization and Element Cycling Functions of Hydrothermarchaeota in Hydrothermal Sediment.</title>
        <authorList>
            <person name="Zhou Z."/>
            <person name="Liu Y."/>
            <person name="Xu W."/>
            <person name="Pan J."/>
            <person name="Luo Z.H."/>
            <person name="Li M."/>
        </authorList>
    </citation>
    <scope>NUCLEOTIDE SEQUENCE [LARGE SCALE GENOMIC DNA]</scope>
    <source>
        <strain evidence="2">SpSt-16</strain>
    </source>
</reference>
<gene>
    <name evidence="2" type="ORF">ENO77_04380</name>
</gene>
<dbReference type="InterPro" id="IPR045865">
    <property type="entry name" value="ACT-like_dom_sf"/>
</dbReference>
<evidence type="ECO:0000313" key="2">
    <source>
        <dbReference type="EMBL" id="HEW53378.1"/>
    </source>
</evidence>
<dbReference type="Pfam" id="PF13840">
    <property type="entry name" value="ACT_7"/>
    <property type="match status" value="1"/>
</dbReference>
<evidence type="ECO:0000259" key="1">
    <source>
        <dbReference type="PROSITE" id="PS51671"/>
    </source>
</evidence>
<dbReference type="SUPFAM" id="SSF55021">
    <property type="entry name" value="ACT-like"/>
    <property type="match status" value="1"/>
</dbReference>
<organism evidence="2">
    <name type="scientific">Ignisphaera aggregans</name>
    <dbReference type="NCBI Taxonomy" id="334771"/>
    <lineage>
        <taxon>Archaea</taxon>
        <taxon>Thermoproteota</taxon>
        <taxon>Thermoprotei</taxon>
        <taxon>Desulfurococcales</taxon>
        <taxon>Desulfurococcaceae</taxon>
        <taxon>Ignisphaera</taxon>
    </lineage>
</organism>
<dbReference type="EMBL" id="DSGT01000012">
    <property type="protein sequence ID" value="HEW53378.1"/>
    <property type="molecule type" value="Genomic_DNA"/>
</dbReference>
<dbReference type="InterPro" id="IPR016619">
    <property type="entry name" value="UCP014439_ACT"/>
</dbReference>
<dbReference type="PIRSF" id="PIRSF014439">
    <property type="entry name" value="APE1894_ACT"/>
    <property type="match status" value="1"/>
</dbReference>
<dbReference type="AlphaFoldDB" id="A0A7C2ZPR5"/>
<dbReference type="InterPro" id="IPR002912">
    <property type="entry name" value="ACT_dom"/>
</dbReference>
<comment type="caution">
    <text evidence="2">The sequence shown here is derived from an EMBL/GenBank/DDBJ whole genome shotgun (WGS) entry which is preliminary data.</text>
</comment>
<protein>
    <submittedName>
        <fullName evidence="2">ACT domain-containing protein</fullName>
    </submittedName>
</protein>
<sequence length="239" mass="26643">MSSVSQIVREIVLSDPCTLQCILNDIVNYTKLSKKITPLVNELAGHSVNIDTVKMALIRFANKAMREFSLLRRDVAEVLAKSSIEIRTGISIITLKNLAFTKIASMIPGLTQRARFVAIMQSLLVTTLVLDNETADEIIAKLSKEDIVQLQKDYAAIVIVSPIEIMYTPGVLSYITNILALNNVNIVHIESCYTDTIIVVSREDLLKAFQVLSRYIDASKKLTQSRQAQEPQTIDLGYE</sequence>
<proteinExistence type="predicted"/>
<feature type="domain" description="ACT" evidence="1">
    <location>
        <begin position="160"/>
        <end position="227"/>
    </location>
</feature>
<accession>A0A7C2ZPR5</accession>
<dbReference type="CDD" id="cd04868">
    <property type="entry name" value="ACT_AK-like"/>
    <property type="match status" value="1"/>
</dbReference>
<dbReference type="PROSITE" id="PS51671">
    <property type="entry name" value="ACT"/>
    <property type="match status" value="1"/>
</dbReference>
<name>A0A7C2ZPR5_9CREN</name>
<dbReference type="Gene3D" id="3.30.2130.10">
    <property type="entry name" value="VC0802-like"/>
    <property type="match status" value="1"/>
</dbReference>